<evidence type="ECO:0000256" key="7">
    <source>
        <dbReference type="SAM" id="Phobius"/>
    </source>
</evidence>
<evidence type="ECO:0000256" key="5">
    <source>
        <dbReference type="ARBA" id="ARBA00023337"/>
    </source>
</evidence>
<protein>
    <recommendedName>
        <fullName evidence="8">SAC domain-containing protein</fullName>
    </recommendedName>
</protein>
<sequence length="440" mass="51003">MSLGVVLVSEKLREGILRWFGHVLRRQPFDAVKRVESIIADDARRRGRPRRKWLDCLRSDLKDLTITEDMTSYRKERSKVYYSQVLFEFHIVVAFGAAKLHGAMIWRKNENFYMIGRNKSKTYWRVLKIDRLDPLDLNIREDSTNYTEFQCSELLRRIHEGNKPTGGLKFVTACYGIVGFIKFLGPYYMLLITKRKRIGAICGHNVYAVSKSEIILLPNSTVNPGISDVRNENRYKKLLGMVDLTKDFFFSYSYHVMHSLQKNLCNNERGQDDEKSTLRDISNTLPILKMIEHRPCFNHVSKEDPMKGMIQKQEIDVLSCKDKFLCNLEMKLPLSILQIGQDSPPTLMMIQRNTNECQEHIPSRMNNMEMKCTTSVDLGTNHIKEGGNDVIPISPNFRLDLIKSLKFTKADSKGVLPYFILYLLIYALYFIIYVNLISGA</sequence>
<dbReference type="InterPro" id="IPR043573">
    <property type="entry name" value="Fig4-like"/>
</dbReference>
<keyword evidence="7" id="KW-0812">Transmembrane</keyword>
<dbReference type="PANTHER" id="PTHR45738">
    <property type="entry name" value="POLYPHOSPHOINOSITIDE PHOSPHATASE"/>
    <property type="match status" value="1"/>
</dbReference>
<evidence type="ECO:0000313" key="9">
    <source>
        <dbReference type="EMBL" id="KAE8654626.1"/>
    </source>
</evidence>
<comment type="subcellular location">
    <subcellularLocation>
        <location evidence="1">Vacuole membrane</location>
        <topology evidence="1">Peripheral membrane protein</topology>
    </subcellularLocation>
</comment>
<dbReference type="GO" id="GO:0043813">
    <property type="term" value="F:phosphatidylinositol-3,5-bisphosphate 5-phosphatase activity"/>
    <property type="evidence" value="ECO:0007669"/>
    <property type="project" value="InterPro"/>
</dbReference>
<evidence type="ECO:0000256" key="4">
    <source>
        <dbReference type="ARBA" id="ARBA00023136"/>
    </source>
</evidence>
<evidence type="ECO:0000256" key="6">
    <source>
        <dbReference type="ARBA" id="ARBA00023464"/>
    </source>
</evidence>
<reference evidence="9" key="1">
    <citation type="submission" date="2019-09" db="EMBL/GenBank/DDBJ databases">
        <title>Draft genome information of white flower Hibiscus syriacus.</title>
        <authorList>
            <person name="Kim Y.-M."/>
        </authorList>
    </citation>
    <scope>NUCLEOTIDE SEQUENCE [LARGE SCALE GENOMIC DNA]</scope>
    <source>
        <strain evidence="9">YM2019G1</strain>
    </source>
</reference>
<dbReference type="Pfam" id="PF02383">
    <property type="entry name" value="Syja_N"/>
    <property type="match status" value="1"/>
</dbReference>
<feature type="transmembrane region" description="Helical" evidence="7">
    <location>
        <begin position="415"/>
        <end position="437"/>
    </location>
</feature>
<keyword evidence="3" id="KW-0378">Hydrolase</keyword>
<dbReference type="GO" id="GO:0046856">
    <property type="term" value="P:phosphatidylinositol dephosphorylation"/>
    <property type="evidence" value="ECO:0007669"/>
    <property type="project" value="InterPro"/>
</dbReference>
<dbReference type="GO" id="GO:0005774">
    <property type="term" value="C:vacuolar membrane"/>
    <property type="evidence" value="ECO:0007669"/>
    <property type="project" value="UniProtKB-SubCell"/>
</dbReference>
<dbReference type="Proteomes" id="UP000436088">
    <property type="component" value="Unassembled WGS sequence"/>
</dbReference>
<organism evidence="9 10">
    <name type="scientific">Hibiscus syriacus</name>
    <name type="common">Rose of Sharon</name>
    <dbReference type="NCBI Taxonomy" id="106335"/>
    <lineage>
        <taxon>Eukaryota</taxon>
        <taxon>Viridiplantae</taxon>
        <taxon>Streptophyta</taxon>
        <taxon>Embryophyta</taxon>
        <taxon>Tracheophyta</taxon>
        <taxon>Spermatophyta</taxon>
        <taxon>Magnoliopsida</taxon>
        <taxon>eudicotyledons</taxon>
        <taxon>Gunneridae</taxon>
        <taxon>Pentapetalae</taxon>
        <taxon>rosids</taxon>
        <taxon>malvids</taxon>
        <taxon>Malvales</taxon>
        <taxon>Malvaceae</taxon>
        <taxon>Malvoideae</taxon>
        <taxon>Hibiscus</taxon>
    </lineage>
</organism>
<dbReference type="EMBL" id="VEPZ02001787">
    <property type="protein sequence ID" value="KAE8654626.1"/>
    <property type="molecule type" value="Genomic_DNA"/>
</dbReference>
<comment type="subunit">
    <text evidence="6">Component of the PI(3,5)P2 regulatory complex at least composed of ATG18, SAC/FIG4, FAB1 and VAC14.</text>
</comment>
<keyword evidence="2" id="KW-0926">Vacuole</keyword>
<evidence type="ECO:0000313" key="10">
    <source>
        <dbReference type="Proteomes" id="UP000436088"/>
    </source>
</evidence>
<comment type="catalytic activity">
    <reaction evidence="5">
        <text>a 1,2-diacyl-sn-glycero-3-phospho-(1D-myo-inositol-3,5-bisphosphate) + H2O = a 1,2-diacyl-sn-glycero-3-phospho-(1D-myo-inositol-3-phosphate) + phosphate</text>
        <dbReference type="Rhea" id="RHEA:32955"/>
        <dbReference type="ChEBI" id="CHEBI:15377"/>
        <dbReference type="ChEBI" id="CHEBI:43474"/>
        <dbReference type="ChEBI" id="CHEBI:57923"/>
        <dbReference type="ChEBI" id="CHEBI:58088"/>
    </reaction>
</comment>
<comment type="caution">
    <text evidence="9">The sequence shown here is derived from an EMBL/GenBank/DDBJ whole genome shotgun (WGS) entry which is preliminary data.</text>
</comment>
<evidence type="ECO:0000256" key="2">
    <source>
        <dbReference type="ARBA" id="ARBA00022554"/>
    </source>
</evidence>
<feature type="transmembrane region" description="Helical" evidence="7">
    <location>
        <begin position="170"/>
        <end position="190"/>
    </location>
</feature>
<evidence type="ECO:0000256" key="3">
    <source>
        <dbReference type="ARBA" id="ARBA00022801"/>
    </source>
</evidence>
<gene>
    <name evidence="9" type="ORF">F3Y22_tig00117048pilonHSYRG01160</name>
</gene>
<evidence type="ECO:0000256" key="1">
    <source>
        <dbReference type="ARBA" id="ARBA00004148"/>
    </source>
</evidence>
<accession>A0A6A2WY69</accession>
<keyword evidence="10" id="KW-1185">Reference proteome</keyword>
<dbReference type="AlphaFoldDB" id="A0A6A2WY69"/>
<evidence type="ECO:0000259" key="8">
    <source>
        <dbReference type="Pfam" id="PF02383"/>
    </source>
</evidence>
<keyword evidence="4 7" id="KW-0472">Membrane</keyword>
<proteinExistence type="predicted"/>
<feature type="domain" description="SAC" evidence="8">
    <location>
        <begin position="175"/>
        <end position="287"/>
    </location>
</feature>
<name>A0A6A2WY69_HIBSY</name>
<keyword evidence="7" id="KW-1133">Transmembrane helix</keyword>
<dbReference type="InterPro" id="IPR002013">
    <property type="entry name" value="SAC_dom"/>
</dbReference>
<dbReference type="PANTHER" id="PTHR45738:SF25">
    <property type="entry name" value="PHOSPHOINOSITIDE PHOSPHATASE SAC3-RELATED"/>
    <property type="match status" value="1"/>
</dbReference>